<keyword evidence="3" id="KW-0378">Hydrolase</keyword>
<evidence type="ECO:0000313" key="3">
    <source>
        <dbReference type="EMBL" id="PIM97245.1"/>
    </source>
</evidence>
<evidence type="ECO:0000313" key="4">
    <source>
        <dbReference type="Proteomes" id="UP000231279"/>
    </source>
</evidence>
<sequence length="335" mass="36079">MNAILDLGAQFSWFGCDNFTSSTYTPIPCGSRKCEIARGVGCQQHLRTCGASAFNPFQGILVSKGFAEDTLYANNQPVVKDYTFSCMESRFMEGLASGTNGILGLARTEISFHKQVVGKFKLPDKFSLCFPSSGHGKLSIGDPSLSTILGVSLSATPLIVNPVSTAPSYSVGDPSDEYFIDVKSIKVAGEPRDKISTINNYTSVHNSIYKPLTRAFVKAAAAIKIKSVAAVAPFRACFTSESISRTPAGPYVPTIDLVLPGNEVYWRINGGNAMFEVDRKTVCLGIVDGGSNPRTSIVIGAHQLQEKLLEFDLVSNQLKFFSSSLLIQGKSCSRL</sequence>
<accession>A0A2G9FW02</accession>
<feature type="domain" description="Peptidase A1" evidence="2">
    <location>
        <begin position="1"/>
        <end position="321"/>
    </location>
</feature>
<keyword evidence="4" id="KW-1185">Reference proteome</keyword>
<evidence type="ECO:0000259" key="2">
    <source>
        <dbReference type="PROSITE" id="PS51767"/>
    </source>
</evidence>
<comment type="caution">
    <text evidence="3">The sequence shown here is derived from an EMBL/GenBank/DDBJ whole genome shotgun (WGS) entry which is preliminary data.</text>
</comment>
<dbReference type="InterPro" id="IPR032799">
    <property type="entry name" value="TAXi_C"/>
</dbReference>
<organism evidence="3 4">
    <name type="scientific">Handroanthus impetiginosus</name>
    <dbReference type="NCBI Taxonomy" id="429701"/>
    <lineage>
        <taxon>Eukaryota</taxon>
        <taxon>Viridiplantae</taxon>
        <taxon>Streptophyta</taxon>
        <taxon>Embryophyta</taxon>
        <taxon>Tracheophyta</taxon>
        <taxon>Spermatophyta</taxon>
        <taxon>Magnoliopsida</taxon>
        <taxon>eudicotyledons</taxon>
        <taxon>Gunneridae</taxon>
        <taxon>Pentapetalae</taxon>
        <taxon>asterids</taxon>
        <taxon>lamiids</taxon>
        <taxon>Lamiales</taxon>
        <taxon>Bignoniaceae</taxon>
        <taxon>Crescentiina</taxon>
        <taxon>Tabebuia alliance</taxon>
        <taxon>Handroanthus</taxon>
    </lineage>
</organism>
<name>A0A2G9FW02_9LAMI</name>
<dbReference type="AlphaFoldDB" id="A0A2G9FW02"/>
<dbReference type="GO" id="GO:0006508">
    <property type="term" value="P:proteolysis"/>
    <property type="evidence" value="ECO:0007669"/>
    <property type="project" value="UniProtKB-KW"/>
</dbReference>
<dbReference type="STRING" id="429701.A0A2G9FW02"/>
<dbReference type="Pfam" id="PF14541">
    <property type="entry name" value="TAXi_C"/>
    <property type="match status" value="1"/>
</dbReference>
<dbReference type="OrthoDB" id="1882431at2759"/>
<dbReference type="InterPro" id="IPR033121">
    <property type="entry name" value="PEPTIDASE_A1"/>
</dbReference>
<dbReference type="PANTHER" id="PTHR47965:SF68">
    <property type="entry name" value="BASIC 7S GLOBULIN-LIKE"/>
    <property type="match status" value="1"/>
</dbReference>
<comment type="similarity">
    <text evidence="1">Belongs to the peptidase A1 family.</text>
</comment>
<evidence type="ECO:0000256" key="1">
    <source>
        <dbReference type="ARBA" id="ARBA00007447"/>
    </source>
</evidence>
<reference evidence="4" key="1">
    <citation type="journal article" date="2018" name="Gigascience">
        <title>Genome assembly of the Pink Ipe (Handroanthus impetiginosus, Bignoniaceae), a highly valued, ecologically keystone Neotropical timber forest tree.</title>
        <authorList>
            <person name="Silva-Junior O.B."/>
            <person name="Grattapaglia D."/>
            <person name="Novaes E."/>
            <person name="Collevatti R.G."/>
        </authorList>
    </citation>
    <scope>NUCLEOTIDE SEQUENCE [LARGE SCALE GENOMIC DNA]</scope>
    <source>
        <strain evidence="4">cv. UFG-1</strain>
    </source>
</reference>
<dbReference type="PROSITE" id="PS51767">
    <property type="entry name" value="PEPTIDASE_A1"/>
    <property type="match status" value="1"/>
</dbReference>
<dbReference type="InterPro" id="IPR021109">
    <property type="entry name" value="Peptidase_aspartic_dom_sf"/>
</dbReference>
<proteinExistence type="inferred from homology"/>
<dbReference type="SUPFAM" id="SSF50630">
    <property type="entry name" value="Acid proteases"/>
    <property type="match status" value="1"/>
</dbReference>
<dbReference type="InterPro" id="IPR032861">
    <property type="entry name" value="TAXi_N"/>
</dbReference>
<keyword evidence="3" id="KW-0645">Protease</keyword>
<dbReference type="Gene3D" id="2.40.70.10">
    <property type="entry name" value="Acid Proteases"/>
    <property type="match status" value="2"/>
</dbReference>
<dbReference type="Pfam" id="PF14543">
    <property type="entry name" value="TAXi_N"/>
    <property type="match status" value="1"/>
</dbReference>
<dbReference type="GO" id="GO:0004190">
    <property type="term" value="F:aspartic-type endopeptidase activity"/>
    <property type="evidence" value="ECO:0007669"/>
    <property type="project" value="InterPro"/>
</dbReference>
<dbReference type="EMBL" id="NKXS01010388">
    <property type="protein sequence ID" value="PIM97245.1"/>
    <property type="molecule type" value="Genomic_DNA"/>
</dbReference>
<dbReference type="InterPro" id="IPR001461">
    <property type="entry name" value="Aspartic_peptidase_A1"/>
</dbReference>
<gene>
    <name evidence="3" type="ORF">CDL12_30286</name>
</gene>
<dbReference type="PANTHER" id="PTHR47965">
    <property type="entry name" value="ASPARTYL PROTEASE-RELATED"/>
    <property type="match status" value="1"/>
</dbReference>
<dbReference type="Proteomes" id="UP000231279">
    <property type="component" value="Unassembled WGS sequence"/>
</dbReference>
<protein>
    <submittedName>
        <fullName evidence="3">Aspartyl protease</fullName>
    </submittedName>
</protein>